<sequence length="68" mass="7266">MVCCVAIRSCPPEDLGVIPPVRCSSVNLEFPQQFGVNEQSHRLEGLRRGPGPGRVASPASGMVFSSRV</sequence>
<name>A0AAV2KNU8_KNICA</name>
<organism evidence="2 3">
    <name type="scientific">Knipowitschia caucasica</name>
    <name type="common">Caucasian dwarf goby</name>
    <name type="synonym">Pomatoschistus caucasicus</name>
    <dbReference type="NCBI Taxonomy" id="637954"/>
    <lineage>
        <taxon>Eukaryota</taxon>
        <taxon>Metazoa</taxon>
        <taxon>Chordata</taxon>
        <taxon>Craniata</taxon>
        <taxon>Vertebrata</taxon>
        <taxon>Euteleostomi</taxon>
        <taxon>Actinopterygii</taxon>
        <taxon>Neopterygii</taxon>
        <taxon>Teleostei</taxon>
        <taxon>Neoteleostei</taxon>
        <taxon>Acanthomorphata</taxon>
        <taxon>Gobiaria</taxon>
        <taxon>Gobiiformes</taxon>
        <taxon>Gobioidei</taxon>
        <taxon>Gobiidae</taxon>
        <taxon>Gobiinae</taxon>
        <taxon>Knipowitschia</taxon>
    </lineage>
</organism>
<keyword evidence="3" id="KW-1185">Reference proteome</keyword>
<dbReference type="AlphaFoldDB" id="A0AAV2KNU8"/>
<evidence type="ECO:0000313" key="3">
    <source>
        <dbReference type="Proteomes" id="UP001497482"/>
    </source>
</evidence>
<protein>
    <submittedName>
        <fullName evidence="2">Uncharacterized protein</fullName>
    </submittedName>
</protein>
<feature type="region of interest" description="Disordered" evidence="1">
    <location>
        <begin position="41"/>
        <end position="68"/>
    </location>
</feature>
<reference evidence="2 3" key="1">
    <citation type="submission" date="2024-04" db="EMBL/GenBank/DDBJ databases">
        <authorList>
            <person name="Waldvogel A.-M."/>
            <person name="Schoenle A."/>
        </authorList>
    </citation>
    <scope>NUCLEOTIDE SEQUENCE [LARGE SCALE GENOMIC DNA]</scope>
</reference>
<evidence type="ECO:0000313" key="2">
    <source>
        <dbReference type="EMBL" id="CAL1591617.1"/>
    </source>
</evidence>
<dbReference type="EMBL" id="OZ035824">
    <property type="protein sequence ID" value="CAL1591617.1"/>
    <property type="molecule type" value="Genomic_DNA"/>
</dbReference>
<accession>A0AAV2KNU8</accession>
<evidence type="ECO:0000256" key="1">
    <source>
        <dbReference type="SAM" id="MobiDB-lite"/>
    </source>
</evidence>
<proteinExistence type="predicted"/>
<gene>
    <name evidence="2" type="ORF">KC01_LOCUS20977</name>
</gene>
<dbReference type="Proteomes" id="UP001497482">
    <property type="component" value="Chromosome 2"/>
</dbReference>